<dbReference type="Proteomes" id="UP000008237">
    <property type="component" value="Unassembled WGS sequence"/>
</dbReference>
<dbReference type="PANTHER" id="PTHR30612:SF0">
    <property type="entry name" value="CHLOROPLAST PROTEIN-TRANSPORTING ATPASE"/>
    <property type="match status" value="1"/>
</dbReference>
<accession>E2BCJ6</accession>
<dbReference type="GO" id="GO:0006886">
    <property type="term" value="P:intracellular protein transport"/>
    <property type="evidence" value="ECO:0007669"/>
    <property type="project" value="InterPro"/>
</dbReference>
<name>E2BCJ6_HARSA</name>
<organism evidence="2">
    <name type="scientific">Harpegnathos saltator</name>
    <name type="common">Jerdon's jumping ant</name>
    <dbReference type="NCBI Taxonomy" id="610380"/>
    <lineage>
        <taxon>Eukaryota</taxon>
        <taxon>Metazoa</taxon>
        <taxon>Ecdysozoa</taxon>
        <taxon>Arthropoda</taxon>
        <taxon>Hexapoda</taxon>
        <taxon>Insecta</taxon>
        <taxon>Pterygota</taxon>
        <taxon>Neoptera</taxon>
        <taxon>Endopterygota</taxon>
        <taxon>Hymenoptera</taxon>
        <taxon>Apocrita</taxon>
        <taxon>Aculeata</taxon>
        <taxon>Formicoidea</taxon>
        <taxon>Formicidae</taxon>
        <taxon>Ponerinae</taxon>
        <taxon>Ponerini</taxon>
        <taxon>Harpegnathos</taxon>
    </lineage>
</organism>
<reference evidence="1 2" key="1">
    <citation type="journal article" date="2010" name="Science">
        <title>Genomic comparison of the ants Camponotus floridanus and Harpegnathos saltator.</title>
        <authorList>
            <person name="Bonasio R."/>
            <person name="Zhang G."/>
            <person name="Ye C."/>
            <person name="Mutti N.S."/>
            <person name="Fang X."/>
            <person name="Qin N."/>
            <person name="Donahue G."/>
            <person name="Yang P."/>
            <person name="Li Q."/>
            <person name="Li C."/>
            <person name="Zhang P."/>
            <person name="Huang Z."/>
            <person name="Berger S.L."/>
            <person name="Reinberg D."/>
            <person name="Wang J."/>
            <person name="Liebig J."/>
        </authorList>
    </citation>
    <scope>NUCLEOTIDE SEQUENCE [LARGE SCALE GENOMIC DNA]</scope>
    <source>
        <strain evidence="1 2">R22 G/1</strain>
    </source>
</reference>
<keyword evidence="2" id="KW-1185">Reference proteome</keyword>
<dbReference type="GO" id="GO:0006605">
    <property type="term" value="P:protein targeting"/>
    <property type="evidence" value="ECO:0007669"/>
    <property type="project" value="InterPro"/>
</dbReference>
<dbReference type="Gene3D" id="3.90.1440.10">
    <property type="entry name" value="SecA, preprotein cross-linking domain"/>
    <property type="match status" value="1"/>
</dbReference>
<dbReference type="InParanoid" id="E2BCJ6"/>
<dbReference type="InterPro" id="IPR000185">
    <property type="entry name" value="SecA"/>
</dbReference>
<protein>
    <submittedName>
        <fullName evidence="1">Protein translocase subunit secA</fullName>
    </submittedName>
</protein>
<gene>
    <name evidence="1" type="ORF">EAI_02768</name>
</gene>
<dbReference type="PANTHER" id="PTHR30612">
    <property type="entry name" value="SECA INNER MEMBRANE COMPONENT OF SEC PROTEIN SECRETION SYSTEM"/>
    <property type="match status" value="1"/>
</dbReference>
<evidence type="ECO:0000313" key="2">
    <source>
        <dbReference type="Proteomes" id="UP000008237"/>
    </source>
</evidence>
<dbReference type="Gene3D" id="3.40.50.300">
    <property type="entry name" value="P-loop containing nucleotide triphosphate hydrolases"/>
    <property type="match status" value="1"/>
</dbReference>
<dbReference type="GO" id="GO:0005524">
    <property type="term" value="F:ATP binding"/>
    <property type="evidence" value="ECO:0007669"/>
    <property type="project" value="InterPro"/>
</dbReference>
<dbReference type="InterPro" id="IPR027417">
    <property type="entry name" value="P-loop_NTPase"/>
</dbReference>
<dbReference type="EMBL" id="GL447303">
    <property type="protein sequence ID" value="EFN86583.1"/>
    <property type="molecule type" value="Genomic_DNA"/>
</dbReference>
<sequence>MFPTNGEDRNIKKLIDLIRGNGNTSERILKHLISIRDIIQAMKQVTATSEKVIKEEIVRHKSNIEICEKESDKLHKAIRQAILCNMYGSFSKEDIRKIDGYISGQQINAIWERLIKYNIIDNVGYLLKDKVSERDIVEVLSPDFKRYERYLIYLFQQISKDEKSVVVPNYLKPFVALHLDTWINSAKSALFMQERQDYIVDIDRKDSRPDLKANITIIDRDTGTDELNSQWDEALHQFLQLNHGCRLSTQSLKAVFESNVCYLKLYNNLYGLTATLDSQRERDLLREIYQVDFVTVPTTKMRKFKEYNPIVCANLQE</sequence>
<evidence type="ECO:0000313" key="1">
    <source>
        <dbReference type="EMBL" id="EFN86583.1"/>
    </source>
</evidence>
<dbReference type="AlphaFoldDB" id="E2BCJ6"/>
<dbReference type="OrthoDB" id="7663308at2759"/>
<proteinExistence type="predicted"/>